<gene>
    <name evidence="4" type="ORF">J2Z79_000027</name>
</gene>
<dbReference type="RefSeq" id="WP_209464820.1">
    <property type="nucleotide sequence ID" value="NZ_JAGGLG010000001.1"/>
</dbReference>
<dbReference type="SUPFAM" id="SSF56672">
    <property type="entry name" value="DNA/RNA polymerases"/>
    <property type="match status" value="1"/>
</dbReference>
<protein>
    <recommendedName>
        <fullName evidence="3">UmuC domain-containing protein</fullName>
    </recommendedName>
</protein>
<dbReference type="InterPro" id="IPR043502">
    <property type="entry name" value="DNA/RNA_pol_sf"/>
</dbReference>
<dbReference type="PROSITE" id="PS50173">
    <property type="entry name" value="UMUC"/>
    <property type="match status" value="1"/>
</dbReference>
<feature type="region of interest" description="Disordered" evidence="2">
    <location>
        <begin position="167"/>
        <end position="190"/>
    </location>
</feature>
<dbReference type="EMBL" id="JAGGLG010000001">
    <property type="protein sequence ID" value="MBP2016654.1"/>
    <property type="molecule type" value="Genomic_DNA"/>
</dbReference>
<comment type="caution">
    <text evidence="4">The sequence shown here is derived from an EMBL/GenBank/DDBJ whole genome shotgun (WGS) entry which is preliminary data.</text>
</comment>
<keyword evidence="5" id="KW-1185">Reference proteome</keyword>
<organism evidence="4 5">
    <name type="scientific">Symbiobacterium terraclitae</name>
    <dbReference type="NCBI Taxonomy" id="557451"/>
    <lineage>
        <taxon>Bacteria</taxon>
        <taxon>Bacillati</taxon>
        <taxon>Bacillota</taxon>
        <taxon>Clostridia</taxon>
        <taxon>Eubacteriales</taxon>
        <taxon>Symbiobacteriaceae</taxon>
        <taxon>Symbiobacterium</taxon>
    </lineage>
</organism>
<evidence type="ECO:0000313" key="5">
    <source>
        <dbReference type="Proteomes" id="UP001519289"/>
    </source>
</evidence>
<dbReference type="Proteomes" id="UP001519289">
    <property type="component" value="Unassembled WGS sequence"/>
</dbReference>
<accession>A0ABS4JQB4</accession>
<evidence type="ECO:0000313" key="4">
    <source>
        <dbReference type="EMBL" id="MBP2016654.1"/>
    </source>
</evidence>
<dbReference type="PANTHER" id="PTHR35369:SF2">
    <property type="entry name" value="BLR3025 PROTEIN"/>
    <property type="match status" value="1"/>
</dbReference>
<sequence>MRWVSWVEIQGLYAAAARAAGLAAEGRPVVILRGGRAFDGCREAFAAGLQLGSPARQVLRDVPGAVQVDWADVDAAARARAFWDRCLAHTPYVEPVEPHQVLLGLPLPDDPAQGKVSRRLQEEVRALAEAAASFGFAAFAGVGTSRLVARAAAQALRAEFLERRPGTAPQRLDAVQPASPRRPGSGQTVAIVPPGEEARFLAPLPIGYLPCPPEVRRRLRQLGLARIGEAARVSEDEWVRQLGPQGRLVARWSRGIDPEPVKPAYPPRRLARRSELAGGVRERDPLERELSRSAALLAAQLDRRGEGCQQVGLILELADGRVLHAERTLPRLRHTAYPIQQGLHALLGQVLDGLGEPVEVAAVTAEVGLIGPLDWRQMELWDDRLLRERQERIEGALALLHERFPARVIGLGPRNPPSWREQMLQYADPYRWSRKA</sequence>
<dbReference type="InterPro" id="IPR050356">
    <property type="entry name" value="SulA_CellDiv_inhibitor"/>
</dbReference>
<dbReference type="InterPro" id="IPR001126">
    <property type="entry name" value="UmuC"/>
</dbReference>
<evidence type="ECO:0000256" key="1">
    <source>
        <dbReference type="ARBA" id="ARBA00022763"/>
    </source>
</evidence>
<reference evidence="4 5" key="1">
    <citation type="submission" date="2021-03" db="EMBL/GenBank/DDBJ databases">
        <title>Genomic Encyclopedia of Type Strains, Phase IV (KMG-IV): sequencing the most valuable type-strain genomes for metagenomic binning, comparative biology and taxonomic classification.</title>
        <authorList>
            <person name="Goeker M."/>
        </authorList>
    </citation>
    <scope>NUCLEOTIDE SEQUENCE [LARGE SCALE GENOMIC DNA]</scope>
    <source>
        <strain evidence="4 5">DSM 27138</strain>
    </source>
</reference>
<evidence type="ECO:0000259" key="3">
    <source>
        <dbReference type="PROSITE" id="PS50173"/>
    </source>
</evidence>
<dbReference type="PANTHER" id="PTHR35369">
    <property type="entry name" value="BLR3025 PROTEIN-RELATED"/>
    <property type="match status" value="1"/>
</dbReference>
<keyword evidence="1" id="KW-0227">DNA damage</keyword>
<evidence type="ECO:0000256" key="2">
    <source>
        <dbReference type="SAM" id="MobiDB-lite"/>
    </source>
</evidence>
<name>A0ABS4JQB4_9FIRM</name>
<proteinExistence type="predicted"/>
<feature type="domain" description="UmuC" evidence="3">
    <location>
        <begin position="4"/>
        <end position="157"/>
    </location>
</feature>